<keyword evidence="4" id="KW-1133">Transmembrane helix</keyword>
<gene>
    <name evidence="7" type="ORF">PQO05_07350</name>
</gene>
<comment type="subcellular location">
    <subcellularLocation>
        <location evidence="1">Cell membrane</location>
        <topology evidence="1">Multi-pass membrane protein</topology>
    </subcellularLocation>
</comment>
<reference evidence="7 8" key="1">
    <citation type="submission" date="2023-02" db="EMBL/GenBank/DDBJ databases">
        <title>Genome sequence of Mucilaginibacter jinjuensis strain KACC 16571.</title>
        <authorList>
            <person name="Kim S."/>
            <person name="Heo J."/>
            <person name="Kwon S.-W."/>
        </authorList>
    </citation>
    <scope>NUCLEOTIDE SEQUENCE [LARGE SCALE GENOMIC DNA]</scope>
    <source>
        <strain evidence="7 8">KACC 16571</strain>
    </source>
</reference>
<dbReference type="InterPro" id="IPR051539">
    <property type="entry name" value="T4SS-coupling_protein"/>
</dbReference>
<keyword evidence="8" id="KW-1185">Reference proteome</keyword>
<sequence length="261" mass="28838">MKISDPEQPSILILANDPNTQNINAACYSVVLNRLTRLVNTKGNSPTGLIIDEVPTLYVHRVENLVATARSNQVAVLMGLQELPQFQQQYGKDTASTIAAVVGNILSGSVRNKETLDWLERLCGKIKQPSESLSIDRNKTSASLSEKIEPLIPAGKIASLKAGELIGVLATDAVTNFNGQFETTAVNCKVNLDLENIRKEEAVYPDLPIYYDFNHRKAEILQDNFLKINWEVQQLVKSFKKTVDVPAIPMNKGSMRAGFKN</sequence>
<evidence type="ECO:0000256" key="3">
    <source>
        <dbReference type="ARBA" id="ARBA00022692"/>
    </source>
</evidence>
<protein>
    <submittedName>
        <fullName evidence="7">TraM recognition domain-containing protein</fullName>
    </submittedName>
</protein>
<keyword evidence="2" id="KW-1003">Cell membrane</keyword>
<proteinExistence type="predicted"/>
<evidence type="ECO:0000313" key="8">
    <source>
        <dbReference type="Proteomes" id="UP001216139"/>
    </source>
</evidence>
<dbReference type="SUPFAM" id="SSF52540">
    <property type="entry name" value="P-loop containing nucleoside triphosphate hydrolases"/>
    <property type="match status" value="1"/>
</dbReference>
<evidence type="ECO:0000259" key="6">
    <source>
        <dbReference type="Pfam" id="PF12696"/>
    </source>
</evidence>
<keyword evidence="5" id="KW-0472">Membrane</keyword>
<organism evidence="7 8">
    <name type="scientific">Mucilaginibacter jinjuensis</name>
    <dbReference type="NCBI Taxonomy" id="1176721"/>
    <lineage>
        <taxon>Bacteria</taxon>
        <taxon>Pseudomonadati</taxon>
        <taxon>Bacteroidota</taxon>
        <taxon>Sphingobacteriia</taxon>
        <taxon>Sphingobacteriales</taxon>
        <taxon>Sphingobacteriaceae</taxon>
        <taxon>Mucilaginibacter</taxon>
    </lineage>
</organism>
<dbReference type="RefSeq" id="WP_273632056.1">
    <property type="nucleotide sequence ID" value="NZ_CP117167.1"/>
</dbReference>
<evidence type="ECO:0000256" key="4">
    <source>
        <dbReference type="ARBA" id="ARBA00022989"/>
    </source>
</evidence>
<dbReference type="Proteomes" id="UP001216139">
    <property type="component" value="Chromosome"/>
</dbReference>
<dbReference type="InterPro" id="IPR032689">
    <property type="entry name" value="TraG-D_C"/>
</dbReference>
<keyword evidence="3" id="KW-0812">Transmembrane</keyword>
<accession>A0ABY7TC42</accession>
<dbReference type="Pfam" id="PF12696">
    <property type="entry name" value="TraG-D_C"/>
    <property type="match status" value="1"/>
</dbReference>
<evidence type="ECO:0000256" key="5">
    <source>
        <dbReference type="ARBA" id="ARBA00023136"/>
    </source>
</evidence>
<dbReference type="InterPro" id="IPR027417">
    <property type="entry name" value="P-loop_NTPase"/>
</dbReference>
<evidence type="ECO:0000256" key="2">
    <source>
        <dbReference type="ARBA" id="ARBA00022475"/>
    </source>
</evidence>
<name>A0ABY7TC42_9SPHI</name>
<evidence type="ECO:0000256" key="1">
    <source>
        <dbReference type="ARBA" id="ARBA00004651"/>
    </source>
</evidence>
<dbReference type="PANTHER" id="PTHR37937">
    <property type="entry name" value="CONJUGATIVE TRANSFER: DNA TRANSPORT"/>
    <property type="match status" value="1"/>
</dbReference>
<evidence type="ECO:0000313" key="7">
    <source>
        <dbReference type="EMBL" id="WCT13749.1"/>
    </source>
</evidence>
<dbReference type="EMBL" id="CP117167">
    <property type="protein sequence ID" value="WCT13749.1"/>
    <property type="molecule type" value="Genomic_DNA"/>
</dbReference>
<feature type="domain" description="TraD/TraG TraM recognition site" evidence="6">
    <location>
        <begin position="46"/>
        <end position="161"/>
    </location>
</feature>
<dbReference type="PANTHER" id="PTHR37937:SF1">
    <property type="entry name" value="CONJUGATIVE TRANSFER: DNA TRANSPORT"/>
    <property type="match status" value="1"/>
</dbReference>
<dbReference type="CDD" id="cd01127">
    <property type="entry name" value="TrwB_TraG_TraD_VirD4"/>
    <property type="match status" value="1"/>
</dbReference>
<dbReference type="Gene3D" id="3.40.50.300">
    <property type="entry name" value="P-loop containing nucleotide triphosphate hydrolases"/>
    <property type="match status" value="1"/>
</dbReference>